<name>A0A4R1ATF8_9BACI</name>
<gene>
    <name evidence="1" type="ORF">E0Y62_23700</name>
</gene>
<accession>A0A4R1ATF8</accession>
<evidence type="ECO:0000313" key="2">
    <source>
        <dbReference type="Proteomes" id="UP000293846"/>
    </source>
</evidence>
<comment type="caution">
    <text evidence="1">The sequence shown here is derived from an EMBL/GenBank/DDBJ whole genome shotgun (WGS) entry which is preliminary data.</text>
</comment>
<keyword evidence="2" id="KW-1185">Reference proteome</keyword>
<dbReference type="EMBL" id="SJTH01000060">
    <property type="protein sequence ID" value="TCJ01483.1"/>
    <property type="molecule type" value="Genomic_DNA"/>
</dbReference>
<organism evidence="1 2">
    <name type="scientific">Cytobacillus praedii</name>
    <dbReference type="NCBI Taxonomy" id="1742358"/>
    <lineage>
        <taxon>Bacteria</taxon>
        <taxon>Bacillati</taxon>
        <taxon>Bacillota</taxon>
        <taxon>Bacilli</taxon>
        <taxon>Bacillales</taxon>
        <taxon>Bacillaceae</taxon>
        <taxon>Cytobacillus</taxon>
    </lineage>
</organism>
<protein>
    <recommendedName>
        <fullName evidence="3">Tail fiber protein</fullName>
    </recommendedName>
</protein>
<dbReference type="AlphaFoldDB" id="A0A4R1ATF8"/>
<evidence type="ECO:0008006" key="3">
    <source>
        <dbReference type="Google" id="ProtNLM"/>
    </source>
</evidence>
<dbReference type="Proteomes" id="UP000293846">
    <property type="component" value="Unassembled WGS sequence"/>
</dbReference>
<sequence length="603" mass="65340">MGSNTPNLNLHKKDPVTDGNQTFNIKTMLNDNWDKIDQFAQEVETQLNGVGDVEIAVTDLITQVGNIAELSTENKASLVIAINEIYQKLTAHSADKANPHGVTKTQVGLGNVDNVKQIPLSEKGQPGGVPMLDENGKIIGADGRPIGSNIREYVVSTSKEVKKGNVVVATIEGKIELPSNSDPIPEFVRSYTGGTFKTYNTGIVGIAKLTEDLTIIGHRISSYENAVTKMNMLAVRFNADDTLTDGNFIDNTDMTNPLLINANNYLTLDRLDDNKFVYGAVLNSSGPTSNFEIGVGVVDPETLTITYIHKQTISLVDTNNNLIHVLNIDTNRFFIAYKVTGQYYGRVVTWNGSTLTLGEAHDIRTGTYHMYKKIDTNKIICTIAGGQAHILNISGYTITKGAATIITGVDSQTIHVINKNRVVTGGTGGNEILLLRINPDDSVTLLDKRTDKPNNTIHQVTSNAFMVAGSATTATVYKYDSETEKLIPYKATFPSVTYILTSSWVARGKFISFRFLGSGNPTTNYDIFYSKGDVGRILGIALEDKTSGQLCKVAVGGSIVEGIFTDIKAGLSYVSIDGILTESWIGTSYKIAKGITANEVLVI</sequence>
<proteinExistence type="predicted"/>
<dbReference type="OrthoDB" id="2667186at2"/>
<evidence type="ECO:0000313" key="1">
    <source>
        <dbReference type="EMBL" id="TCJ01483.1"/>
    </source>
</evidence>
<reference evidence="1 2" key="1">
    <citation type="submission" date="2019-03" db="EMBL/GenBank/DDBJ databases">
        <authorList>
            <person name="Jensen L."/>
            <person name="Storgaard J."/>
            <person name="Sulaj E."/>
            <person name="Schramm A."/>
            <person name="Marshall I.P.G."/>
        </authorList>
    </citation>
    <scope>NUCLEOTIDE SEQUENCE [LARGE SCALE GENOMIC DNA]</scope>
    <source>
        <strain evidence="1 2">2017H2G3</strain>
    </source>
</reference>
<dbReference type="RefSeq" id="WP_131238671.1">
    <property type="nucleotide sequence ID" value="NZ_SJTH01000060.1"/>
</dbReference>